<dbReference type="EMBL" id="FNQE01000043">
    <property type="protein sequence ID" value="SDZ36499.1"/>
    <property type="molecule type" value="Genomic_DNA"/>
</dbReference>
<reference evidence="9 10" key="1">
    <citation type="submission" date="2016-10" db="EMBL/GenBank/DDBJ databases">
        <authorList>
            <person name="de Groot N.N."/>
        </authorList>
    </citation>
    <scope>NUCLEOTIDE SEQUENCE [LARGE SCALE GENOMIC DNA]</scope>
    <source>
        <strain evidence="9 10">DSM 21650</strain>
    </source>
</reference>
<evidence type="ECO:0000256" key="5">
    <source>
        <dbReference type="ARBA" id="ARBA00022884"/>
    </source>
</evidence>
<keyword evidence="5" id="KW-0694">RNA-binding</keyword>
<accession>A0A1H3SHB3</accession>
<dbReference type="Pfam" id="PF09021">
    <property type="entry name" value="HutP"/>
    <property type="match status" value="1"/>
</dbReference>
<evidence type="ECO:0000256" key="2">
    <source>
        <dbReference type="ARBA" id="ARBA00009992"/>
    </source>
</evidence>
<comment type="function">
    <text evidence="1">Antiterminator that binds to cis-acting regulatory sequences on the mRNA in the presence of histidine, thereby suppressing transcription termination and activating the hut operon for histidine utilization.</text>
</comment>
<dbReference type="RefSeq" id="WP_091732756.1">
    <property type="nucleotide sequence ID" value="NZ_FNQE01000043.1"/>
</dbReference>
<organism evidence="9 10">
    <name type="scientific">Proteiniborus ethanoligenes</name>
    <dbReference type="NCBI Taxonomy" id="415015"/>
    <lineage>
        <taxon>Bacteria</taxon>
        <taxon>Bacillati</taxon>
        <taxon>Bacillota</taxon>
        <taxon>Clostridia</taxon>
        <taxon>Eubacteriales</taxon>
        <taxon>Proteiniborus</taxon>
    </lineage>
</organism>
<dbReference type="SUPFAM" id="SSF111064">
    <property type="entry name" value="Hut operon positive regulatory protein HutP"/>
    <property type="match status" value="1"/>
</dbReference>
<comment type="similarity">
    <text evidence="2">Belongs to the HutP family.</text>
</comment>
<dbReference type="OrthoDB" id="1724774at2"/>
<evidence type="ECO:0000256" key="8">
    <source>
        <dbReference type="ARBA" id="ARBA00023163"/>
    </source>
</evidence>
<evidence type="ECO:0000256" key="7">
    <source>
        <dbReference type="ARBA" id="ARBA00023159"/>
    </source>
</evidence>
<dbReference type="Proteomes" id="UP000198625">
    <property type="component" value="Unassembled WGS sequence"/>
</dbReference>
<proteinExistence type="inferred from homology"/>
<dbReference type="InterPro" id="IPR036482">
    <property type="entry name" value="Regulatory_HutP_sf"/>
</dbReference>
<evidence type="ECO:0000256" key="4">
    <source>
        <dbReference type="ARBA" id="ARBA00019377"/>
    </source>
</evidence>
<evidence type="ECO:0000313" key="10">
    <source>
        <dbReference type="Proteomes" id="UP000198625"/>
    </source>
</evidence>
<keyword evidence="7" id="KW-0010">Activator</keyword>
<protein>
    <recommendedName>
        <fullName evidence="4">Hut operon positive regulatory protein</fullName>
    </recommendedName>
</protein>
<evidence type="ECO:0000256" key="3">
    <source>
        <dbReference type="ARBA" id="ARBA00011643"/>
    </source>
</evidence>
<dbReference type="GO" id="GO:0003723">
    <property type="term" value="F:RNA binding"/>
    <property type="evidence" value="ECO:0007669"/>
    <property type="project" value="UniProtKB-KW"/>
</dbReference>
<evidence type="ECO:0000313" key="9">
    <source>
        <dbReference type="EMBL" id="SDZ36499.1"/>
    </source>
</evidence>
<gene>
    <name evidence="9" type="ORF">SAMN05660462_02866</name>
</gene>
<dbReference type="AlphaFoldDB" id="A0A1H3SHB3"/>
<dbReference type="InterPro" id="IPR015111">
    <property type="entry name" value="Regulatory_HutP"/>
</dbReference>
<dbReference type="CDD" id="cd11640">
    <property type="entry name" value="HutP"/>
    <property type="match status" value="1"/>
</dbReference>
<evidence type="ECO:0000256" key="6">
    <source>
        <dbReference type="ARBA" id="ARBA00023015"/>
    </source>
</evidence>
<keyword evidence="8" id="KW-0804">Transcription</keyword>
<evidence type="ECO:0000256" key="1">
    <source>
        <dbReference type="ARBA" id="ARBA00002945"/>
    </source>
</evidence>
<keyword evidence="10" id="KW-1185">Reference proteome</keyword>
<keyword evidence="6" id="KW-0805">Transcription regulation</keyword>
<name>A0A1H3SHB3_9FIRM</name>
<dbReference type="Gene3D" id="3.40.1510.10">
    <property type="entry name" value="Hut operon regulatory protein HutP"/>
    <property type="match status" value="1"/>
</dbReference>
<comment type="subunit">
    <text evidence="3">Homohexamer.</text>
</comment>
<sequence length="147" mass="16406">MKNNNQIPYPISENDCIEKIAVILALTSSREEEEQFKNMFTEQGYSCVVTGASGLDHDLRKKIVNSTIGACLNSQLIEKDPKQVHALVHATVEACYSIKMDVSLCQSFQLKIAVVKKHDWIAVAIYGDMAIHMLTNHKTIGLGVMHF</sequence>